<dbReference type="EC" id="1.7.1.17" evidence="6"/>
<proteinExistence type="inferred from homology"/>
<dbReference type="GO" id="GO:0010181">
    <property type="term" value="F:FMN binding"/>
    <property type="evidence" value="ECO:0007669"/>
    <property type="project" value="UniProtKB-UniRule"/>
</dbReference>
<evidence type="ECO:0000256" key="1">
    <source>
        <dbReference type="ARBA" id="ARBA00022630"/>
    </source>
</evidence>
<dbReference type="Pfam" id="PF02525">
    <property type="entry name" value="Flavodoxin_2"/>
    <property type="match status" value="1"/>
</dbReference>
<comment type="catalytic activity">
    <reaction evidence="5">
        <text>N,N-dimethyl-1,4-phenylenediamine + anthranilate + 2 NAD(+) = 2-(4-dimethylaminophenyl)diazenylbenzoate + 2 NADH + 2 H(+)</text>
        <dbReference type="Rhea" id="RHEA:55872"/>
        <dbReference type="ChEBI" id="CHEBI:15378"/>
        <dbReference type="ChEBI" id="CHEBI:15783"/>
        <dbReference type="ChEBI" id="CHEBI:16567"/>
        <dbReference type="ChEBI" id="CHEBI:57540"/>
        <dbReference type="ChEBI" id="CHEBI:57945"/>
        <dbReference type="ChEBI" id="CHEBI:71579"/>
        <dbReference type="EC" id="1.7.1.17"/>
    </reaction>
    <physiologicalReaction direction="right-to-left" evidence="5">
        <dbReference type="Rhea" id="RHEA:55874"/>
    </physiologicalReaction>
</comment>
<dbReference type="PANTHER" id="PTHR43741">
    <property type="entry name" value="FMN-DEPENDENT NADH-AZOREDUCTASE 1"/>
    <property type="match status" value="1"/>
</dbReference>
<organism evidence="8">
    <name type="scientific">uncultured Rubrobacteraceae bacterium</name>
    <dbReference type="NCBI Taxonomy" id="349277"/>
    <lineage>
        <taxon>Bacteria</taxon>
        <taxon>Bacillati</taxon>
        <taxon>Actinomycetota</taxon>
        <taxon>Rubrobacteria</taxon>
        <taxon>Rubrobacterales</taxon>
        <taxon>Rubrobacteraceae</taxon>
        <taxon>environmental samples</taxon>
    </lineage>
</organism>
<dbReference type="PANTHER" id="PTHR43741:SF4">
    <property type="entry name" value="FMN-DEPENDENT NADH:QUINONE OXIDOREDUCTASE"/>
    <property type="match status" value="1"/>
</dbReference>
<dbReference type="Gene3D" id="3.40.50.360">
    <property type="match status" value="1"/>
</dbReference>
<protein>
    <recommendedName>
        <fullName evidence="6">FMN dependent NADH:quinone oxidoreductase</fullName>
        <ecNumber evidence="6">1.6.5.-</ecNumber>
    </recommendedName>
    <alternativeName>
        <fullName evidence="6">Azo-dye reductase</fullName>
    </alternativeName>
    <alternativeName>
        <fullName evidence="6">FMN-dependent NADH-azo compound oxidoreductase</fullName>
    </alternativeName>
    <alternativeName>
        <fullName evidence="6">FMN-dependent NADH-azoreductase</fullName>
        <ecNumber evidence="6">1.7.1.17</ecNumber>
    </alternativeName>
</protein>
<evidence type="ECO:0000256" key="4">
    <source>
        <dbReference type="ARBA" id="ARBA00023027"/>
    </source>
</evidence>
<dbReference type="InterPro" id="IPR023048">
    <property type="entry name" value="NADH:quinone_OxRdtase_FMN_depd"/>
</dbReference>
<name>A0A6J4THC7_9ACTN</name>
<keyword evidence="3 6" id="KW-0560">Oxidoreductase</keyword>
<evidence type="ECO:0000256" key="2">
    <source>
        <dbReference type="ARBA" id="ARBA00022643"/>
    </source>
</evidence>
<evidence type="ECO:0000313" key="8">
    <source>
        <dbReference type="EMBL" id="CAA9523376.1"/>
    </source>
</evidence>
<evidence type="ECO:0000256" key="6">
    <source>
        <dbReference type="HAMAP-Rule" id="MF_01216"/>
    </source>
</evidence>
<dbReference type="EMBL" id="CADCVM010000418">
    <property type="protein sequence ID" value="CAA9523376.1"/>
    <property type="molecule type" value="Genomic_DNA"/>
</dbReference>
<dbReference type="HAMAP" id="MF_01216">
    <property type="entry name" value="Azoreductase_type1"/>
    <property type="match status" value="1"/>
</dbReference>
<comment type="subunit">
    <text evidence="6">Homodimer.</text>
</comment>
<feature type="domain" description="Flavodoxin-like fold" evidence="7">
    <location>
        <begin position="3"/>
        <end position="180"/>
    </location>
</feature>
<comment type="cofactor">
    <cofactor evidence="6">
        <name>FMN</name>
        <dbReference type="ChEBI" id="CHEBI:58210"/>
    </cofactor>
    <text evidence="6">Binds 1 FMN per subunit.</text>
</comment>
<comment type="similarity">
    <text evidence="6">Belongs to the azoreductase type 1 family.</text>
</comment>
<dbReference type="InterPro" id="IPR029039">
    <property type="entry name" value="Flavoprotein-like_sf"/>
</dbReference>
<dbReference type="SUPFAM" id="SSF52218">
    <property type="entry name" value="Flavoproteins"/>
    <property type="match status" value="1"/>
</dbReference>
<keyword evidence="2 6" id="KW-0288">FMN</keyword>
<feature type="binding site" evidence="6">
    <location>
        <begin position="107"/>
        <end position="110"/>
    </location>
    <ligand>
        <name>FMN</name>
        <dbReference type="ChEBI" id="CHEBI:58210"/>
    </ligand>
</feature>
<dbReference type="GO" id="GO:0016652">
    <property type="term" value="F:oxidoreductase activity, acting on NAD(P)H as acceptor"/>
    <property type="evidence" value="ECO:0007669"/>
    <property type="project" value="UniProtKB-UniRule"/>
</dbReference>
<comment type="function">
    <text evidence="6">Quinone reductase that provides resistance to thiol-specific stress caused by electrophilic quinones.</text>
</comment>
<comment type="catalytic activity">
    <reaction evidence="6">
        <text>2 a quinone + NADH + H(+) = 2 a 1,4-benzosemiquinone + NAD(+)</text>
        <dbReference type="Rhea" id="RHEA:65952"/>
        <dbReference type="ChEBI" id="CHEBI:15378"/>
        <dbReference type="ChEBI" id="CHEBI:57540"/>
        <dbReference type="ChEBI" id="CHEBI:57945"/>
        <dbReference type="ChEBI" id="CHEBI:132124"/>
        <dbReference type="ChEBI" id="CHEBI:134225"/>
    </reaction>
</comment>
<evidence type="ECO:0000256" key="3">
    <source>
        <dbReference type="ARBA" id="ARBA00023002"/>
    </source>
</evidence>
<comment type="caution">
    <text evidence="6">Lacks conserved residue(s) required for the propagation of feature annotation.</text>
</comment>
<feature type="binding site" evidence="6">
    <location>
        <position position="10"/>
    </location>
    <ligand>
        <name>FMN</name>
        <dbReference type="ChEBI" id="CHEBI:58210"/>
    </ligand>
</feature>
<dbReference type="InterPro" id="IPR050104">
    <property type="entry name" value="FMN-dep_NADH:Q_OxRdtase_AzoR1"/>
</dbReference>
<keyword evidence="4 6" id="KW-0520">NAD</keyword>
<dbReference type="InterPro" id="IPR003680">
    <property type="entry name" value="Flavodoxin_fold"/>
</dbReference>
<evidence type="ECO:0000259" key="7">
    <source>
        <dbReference type="Pfam" id="PF02525"/>
    </source>
</evidence>
<gene>
    <name evidence="6" type="primary">azoR</name>
    <name evidence="8" type="ORF">AVDCRST_MAG05-3759</name>
</gene>
<accession>A0A6J4THC7</accession>
<reference evidence="8" key="1">
    <citation type="submission" date="2020-02" db="EMBL/GenBank/DDBJ databases">
        <authorList>
            <person name="Meier V. D."/>
        </authorList>
    </citation>
    <scope>NUCLEOTIDE SEQUENCE</scope>
    <source>
        <strain evidence="8">AVDCRST_MAG05</strain>
    </source>
</reference>
<evidence type="ECO:0000256" key="5">
    <source>
        <dbReference type="ARBA" id="ARBA00048542"/>
    </source>
</evidence>
<sequence length="224" mass="24232">MPHLLHLDSSPRPTALSRRIGAVFAAEWRRAHPESTYTYRDLTADPAPLVDASRTELAAQSSAAAVRDLAGMAAVAQTAAQREAWSAVSPLVEEVFAADVVLVATPMYNFSVPAALKAWIDQVSFPWVSFKNRAIIVATGRGGSYAPGTPRAHLDFQEPYLRAYFETLGAERIEFIHAELSNAPIVPFLARFTDAHIDSVNRALATARALAHTVPTVLADGRAD</sequence>
<comment type="function">
    <text evidence="6">Also exhibits azoreductase activity. Catalyzes the reductive cleavage of the azo bond in aromatic azo compounds to the corresponding amines.</text>
</comment>
<dbReference type="GO" id="GO:0016655">
    <property type="term" value="F:oxidoreductase activity, acting on NAD(P)H, quinone or similar compound as acceptor"/>
    <property type="evidence" value="ECO:0007669"/>
    <property type="project" value="InterPro"/>
</dbReference>
<keyword evidence="1 6" id="KW-0285">Flavoprotein</keyword>
<dbReference type="GO" id="GO:0009055">
    <property type="term" value="F:electron transfer activity"/>
    <property type="evidence" value="ECO:0007669"/>
    <property type="project" value="UniProtKB-UniRule"/>
</dbReference>
<dbReference type="EC" id="1.6.5.-" evidence="6"/>
<dbReference type="AlphaFoldDB" id="A0A6J4THC7"/>